<dbReference type="PANTHER" id="PTHR43377">
    <property type="entry name" value="BILIVERDIN REDUCTASE A"/>
    <property type="match status" value="1"/>
</dbReference>
<reference evidence="3 4" key="1">
    <citation type="submission" date="2024-06" db="EMBL/GenBank/DDBJ databases">
        <title>Genomic Encyclopedia of Type Strains, Phase IV (KMG-IV): sequencing the most valuable type-strain genomes for metagenomic binning, comparative biology and taxonomic classification.</title>
        <authorList>
            <person name="Goeker M."/>
        </authorList>
    </citation>
    <scope>NUCLEOTIDE SEQUENCE [LARGE SCALE GENOMIC DNA]</scope>
    <source>
        <strain evidence="3 4">DSM 29780</strain>
    </source>
</reference>
<dbReference type="Gene3D" id="3.40.50.720">
    <property type="entry name" value="NAD(P)-binding Rossmann-like Domain"/>
    <property type="match status" value="1"/>
</dbReference>
<evidence type="ECO:0000259" key="2">
    <source>
        <dbReference type="Pfam" id="PF22725"/>
    </source>
</evidence>
<sequence>MQAVNPRVAVIGCGGWGKNIVKNVAALGALTAISDAYPQTAAQFAAEYNVPALSTDQIAGNPEIDAVCVAVPAELHLAVAKQMLEAGKHVFVEKPLALSVKDGEVLAEVARKTGRTLMVGHLLQYHPVFRKLLSMARADDFGTLRYIYSNRLSLGKVRQEENVLWSFAPHDISMVLALAGAAPTSVSATGTAFVTPGLADFATTHLRFESGLDAHVLTSWMHPFKEQRIVVVGDKGMAVFDDVRPWQEKLEVFDNHIEWKDGRPAPTKGAGKFVSVEQAEPLREEIRHFLQAASTGHQPLTDAAEGLRVLAVLEKAEADLRKKVGSTEKPAYFAHSSAVIDDNVTVGENSKIWHFSHILSGSNLGRDVVVGQNVVIGPAVNVGNNCKIQNNVSLYNGVELEDDVFCGPSCVFTNVKTPRAHISRKHEFLKTLVKRGATIGANATIVCGNTLGEYCMIGSGSTVTKNVPPHALWVGSPARHLGWVSRRGVRMGDDLVCPESGERYELDETTGGLRLIG</sequence>
<feature type="domain" description="GFO/IDH/MocA-like oxidoreductase" evidence="2">
    <location>
        <begin position="160"/>
        <end position="238"/>
    </location>
</feature>
<dbReference type="InterPro" id="IPR000683">
    <property type="entry name" value="Gfo/Idh/MocA-like_OxRdtase_N"/>
</dbReference>
<dbReference type="InterPro" id="IPR036291">
    <property type="entry name" value="NAD(P)-bd_dom_sf"/>
</dbReference>
<dbReference type="InterPro" id="IPR055170">
    <property type="entry name" value="GFO_IDH_MocA-like_dom"/>
</dbReference>
<dbReference type="InterPro" id="IPR051450">
    <property type="entry name" value="Gfo/Idh/MocA_Oxidoreductases"/>
</dbReference>
<evidence type="ECO:0000313" key="3">
    <source>
        <dbReference type="EMBL" id="MET3615050.1"/>
    </source>
</evidence>
<dbReference type="RefSeq" id="WP_354557543.1">
    <property type="nucleotide sequence ID" value="NZ_JBEPMB010000006.1"/>
</dbReference>
<dbReference type="Pfam" id="PF14602">
    <property type="entry name" value="Hexapep_2"/>
    <property type="match status" value="1"/>
</dbReference>
<dbReference type="InterPro" id="IPR001451">
    <property type="entry name" value="Hexapep"/>
</dbReference>
<dbReference type="SUPFAM" id="SSF51735">
    <property type="entry name" value="NAD(P)-binding Rossmann-fold domains"/>
    <property type="match status" value="1"/>
</dbReference>
<dbReference type="EMBL" id="JBEPMB010000006">
    <property type="protein sequence ID" value="MET3615050.1"/>
    <property type="molecule type" value="Genomic_DNA"/>
</dbReference>
<gene>
    <name evidence="3" type="ORF">ABID16_003393</name>
</gene>
<dbReference type="Pfam" id="PF22725">
    <property type="entry name" value="GFO_IDH_MocA_C3"/>
    <property type="match status" value="1"/>
</dbReference>
<dbReference type="SUPFAM" id="SSF55347">
    <property type="entry name" value="Glyceraldehyde-3-phosphate dehydrogenase-like, C-terminal domain"/>
    <property type="match status" value="1"/>
</dbReference>
<keyword evidence="4" id="KW-1185">Reference proteome</keyword>
<dbReference type="SUPFAM" id="SSF51161">
    <property type="entry name" value="Trimeric LpxA-like enzymes"/>
    <property type="match status" value="1"/>
</dbReference>
<dbReference type="Proteomes" id="UP001549047">
    <property type="component" value="Unassembled WGS sequence"/>
</dbReference>
<accession>A0ABV2J4Z4</accession>
<dbReference type="CDD" id="cd03358">
    <property type="entry name" value="LbH_WxcM_N_like"/>
    <property type="match status" value="1"/>
</dbReference>
<name>A0ABV2J4Z4_9HYPH</name>
<dbReference type="Pfam" id="PF00132">
    <property type="entry name" value="Hexapep"/>
    <property type="match status" value="1"/>
</dbReference>
<protein>
    <submittedName>
        <fullName evidence="3">Dehydrogenase/serine acetyltransferase</fullName>
    </submittedName>
</protein>
<proteinExistence type="predicted"/>
<dbReference type="Pfam" id="PF01408">
    <property type="entry name" value="GFO_IDH_MocA"/>
    <property type="match status" value="1"/>
</dbReference>
<evidence type="ECO:0000259" key="1">
    <source>
        <dbReference type="Pfam" id="PF01408"/>
    </source>
</evidence>
<dbReference type="PANTHER" id="PTHR43377:SF6">
    <property type="entry name" value="GFO_IDH_MOCA-LIKE OXIDOREDUCTASE N-TERMINAL DOMAIN-CONTAINING PROTEIN"/>
    <property type="match status" value="1"/>
</dbReference>
<dbReference type="InterPro" id="IPR011004">
    <property type="entry name" value="Trimer_LpxA-like_sf"/>
</dbReference>
<comment type="caution">
    <text evidence="3">The sequence shown here is derived from an EMBL/GenBank/DDBJ whole genome shotgun (WGS) entry which is preliminary data.</text>
</comment>
<evidence type="ECO:0000313" key="4">
    <source>
        <dbReference type="Proteomes" id="UP001549047"/>
    </source>
</evidence>
<organism evidence="3 4">
    <name type="scientific">Rhizobium aquaticum</name>
    <dbReference type="NCBI Taxonomy" id="1549636"/>
    <lineage>
        <taxon>Bacteria</taxon>
        <taxon>Pseudomonadati</taxon>
        <taxon>Pseudomonadota</taxon>
        <taxon>Alphaproteobacteria</taxon>
        <taxon>Hyphomicrobiales</taxon>
        <taxon>Rhizobiaceae</taxon>
        <taxon>Rhizobium/Agrobacterium group</taxon>
        <taxon>Rhizobium</taxon>
    </lineage>
</organism>
<feature type="domain" description="Gfo/Idh/MocA-like oxidoreductase N-terminal" evidence="1">
    <location>
        <begin position="7"/>
        <end position="121"/>
    </location>
</feature>
<dbReference type="Gene3D" id="3.30.360.10">
    <property type="entry name" value="Dihydrodipicolinate Reductase, domain 2"/>
    <property type="match status" value="1"/>
</dbReference>
<dbReference type="Gene3D" id="2.160.10.10">
    <property type="entry name" value="Hexapeptide repeat proteins"/>
    <property type="match status" value="1"/>
</dbReference>